<feature type="domain" description="ERCC4" evidence="8">
    <location>
        <begin position="243"/>
        <end position="513"/>
    </location>
</feature>
<dbReference type="Pfam" id="PF21292">
    <property type="entry name" value="EME1-MUS81_C"/>
    <property type="match status" value="1"/>
</dbReference>
<dbReference type="PANTHER" id="PTHR21077">
    <property type="entry name" value="EME1 PROTEIN"/>
    <property type="match status" value="1"/>
</dbReference>
<feature type="region of interest" description="Disordered" evidence="7">
    <location>
        <begin position="146"/>
        <end position="219"/>
    </location>
</feature>
<evidence type="ECO:0000256" key="5">
    <source>
        <dbReference type="ARBA" id="ARBA00023204"/>
    </source>
</evidence>
<proteinExistence type="inferred from homology"/>
<dbReference type="FunFam" id="1.10.150.670:FF:000002">
    <property type="entry name" value="Crossover junction endonuclease EME1"/>
    <property type="match status" value="1"/>
</dbReference>
<dbReference type="STRING" id="64144.ENSATEP00000034715"/>
<evidence type="ECO:0000313" key="9">
    <source>
        <dbReference type="Ensembl" id="ENSATEP00000034715.1"/>
    </source>
</evidence>
<dbReference type="GeneID" id="113156852"/>
<reference evidence="9" key="3">
    <citation type="submission" date="2025-09" db="UniProtKB">
        <authorList>
            <consortium name="Ensembl"/>
        </authorList>
    </citation>
    <scope>IDENTIFICATION</scope>
</reference>
<reference evidence="9" key="1">
    <citation type="submission" date="2021-04" db="EMBL/GenBank/DDBJ databases">
        <authorList>
            <consortium name="Wellcome Sanger Institute Data Sharing"/>
        </authorList>
    </citation>
    <scope>NUCLEOTIDE SEQUENCE [LARGE SCALE GENOMIC DNA]</scope>
</reference>
<evidence type="ECO:0000256" key="3">
    <source>
        <dbReference type="ARBA" id="ARBA00022763"/>
    </source>
</evidence>
<dbReference type="SMART" id="SM00891">
    <property type="entry name" value="ERCC4"/>
    <property type="match status" value="1"/>
</dbReference>
<dbReference type="InterPro" id="IPR006166">
    <property type="entry name" value="ERCC4_domain"/>
</dbReference>
<keyword evidence="4" id="KW-0233">DNA recombination</keyword>
<dbReference type="GO" id="GO:0031297">
    <property type="term" value="P:replication fork processing"/>
    <property type="evidence" value="ECO:0007669"/>
    <property type="project" value="TreeGrafter"/>
</dbReference>
<evidence type="ECO:0000313" key="10">
    <source>
        <dbReference type="Proteomes" id="UP000265040"/>
    </source>
</evidence>
<dbReference type="Pfam" id="PF02732">
    <property type="entry name" value="ERCC4"/>
    <property type="match status" value="1"/>
</dbReference>
<dbReference type="Gene3D" id="3.40.50.10130">
    <property type="match status" value="1"/>
</dbReference>
<dbReference type="Gene3D" id="1.10.150.670">
    <property type="entry name" value="Crossover junction endonuclease EME1, DNA-binding domain"/>
    <property type="match status" value="1"/>
</dbReference>
<feature type="compositionally biased region" description="Polar residues" evidence="7">
    <location>
        <begin position="164"/>
        <end position="174"/>
    </location>
</feature>
<dbReference type="FunCoup" id="A0A3Q1JNC9">
    <property type="interactions" value="452"/>
</dbReference>
<dbReference type="PANTHER" id="PTHR21077:SF7">
    <property type="entry name" value="CROSSOVER JUNCTION ENDONUCLEASE EME1"/>
    <property type="match status" value="1"/>
</dbReference>
<dbReference type="GeneTree" id="ENSGT00530000063937"/>
<dbReference type="RefSeq" id="XP_026208014.1">
    <property type="nucleotide sequence ID" value="XM_026352229.1"/>
</dbReference>
<dbReference type="InterPro" id="IPR033310">
    <property type="entry name" value="Mms4/EME1/EME2"/>
</dbReference>
<evidence type="ECO:0000259" key="8">
    <source>
        <dbReference type="SMART" id="SM00891"/>
    </source>
</evidence>
<evidence type="ECO:0000256" key="6">
    <source>
        <dbReference type="ARBA" id="ARBA00023242"/>
    </source>
</evidence>
<dbReference type="OMA" id="FCVESDW"/>
<keyword evidence="6" id="KW-0539">Nucleus</keyword>
<feature type="compositionally biased region" description="Basic and acidic residues" evidence="7">
    <location>
        <begin position="183"/>
        <end position="219"/>
    </location>
</feature>
<sequence>MGSYSDSTSDLDEELPVFDFLQPAPHLSHTAKGRTQKSDLNDSDAEDAAVSSQVKRNAGTHARAADVMMISSDSDDDAPYVPLAQRLKRRQDNVISTFSAVANGKDAQQYAASNLACSQLSCQNGFPESEPVLSFCQVRTVSHRASDGPEEGAALPQRLLPPKTFSSAGSTDTSPAKKKPAKRTAEEIQASREEALRRRQARERQQRDRDVLRLDQEKQKAERKALAEAAKALRPEECIKHMVVAVDPALLQLEGGGTLLASVQALGCSCAIEKQPVPRSVSWMRRTVLAQPDDGACVPEAHIVMQMTVDDFITLIHSYIQEERYGRSNSGPTLTSWVQEQQKRNPGSILSLVVIDLEKYYKSQKSQSQKKFREAVASEEQGGGKQRKRKKNGGAELLPEVSRVEVEEAVVHLQLHTGVSVRFLSTWKDFSDHIAMTTKAVAEAPFKREREKTGFSFYLESEWAGGQRVDKAGKGLLQVWKRQIQQFNRVSPDMASAILAAYPSPQLLKKAYSLCRTDHEKTSLLSDLLIRRGEGVTSTTRRVGPELSKRLFIMMNSCDPEQTLDSTV</sequence>
<reference evidence="9" key="2">
    <citation type="submission" date="2025-08" db="UniProtKB">
        <authorList>
            <consortium name="Ensembl"/>
        </authorList>
    </citation>
    <scope>IDENTIFICATION</scope>
</reference>
<dbReference type="GO" id="GO:0005634">
    <property type="term" value="C:nucleus"/>
    <property type="evidence" value="ECO:0007669"/>
    <property type="project" value="UniProtKB-SubCell"/>
</dbReference>
<feature type="region of interest" description="Disordered" evidence="7">
    <location>
        <begin position="372"/>
        <end position="394"/>
    </location>
</feature>
<keyword evidence="10" id="KW-1185">Reference proteome</keyword>
<evidence type="ECO:0000256" key="4">
    <source>
        <dbReference type="ARBA" id="ARBA00023172"/>
    </source>
</evidence>
<dbReference type="GO" id="GO:0000712">
    <property type="term" value="P:resolution of meiotic recombination intermediates"/>
    <property type="evidence" value="ECO:0007669"/>
    <property type="project" value="TreeGrafter"/>
</dbReference>
<dbReference type="InterPro" id="IPR042530">
    <property type="entry name" value="EME1/EME2_C"/>
</dbReference>
<dbReference type="RefSeq" id="XP_026208011.1">
    <property type="nucleotide sequence ID" value="XM_026352226.1"/>
</dbReference>
<dbReference type="GO" id="GO:0031573">
    <property type="term" value="P:mitotic intra-S DNA damage checkpoint signaling"/>
    <property type="evidence" value="ECO:0007669"/>
    <property type="project" value="TreeGrafter"/>
</dbReference>
<protein>
    <recommendedName>
        <fullName evidence="8">ERCC4 domain-containing protein</fullName>
    </recommendedName>
</protein>
<dbReference type="AlphaFoldDB" id="A0A3Q1JNC9"/>
<evidence type="ECO:0000256" key="1">
    <source>
        <dbReference type="ARBA" id="ARBA00004123"/>
    </source>
</evidence>
<dbReference type="OrthoDB" id="343092at2759"/>
<comment type="similarity">
    <text evidence="2">Belongs to the EME1/MMS4 family.</text>
</comment>
<comment type="subcellular location">
    <subcellularLocation>
        <location evidence="1">Nucleus</location>
    </subcellularLocation>
</comment>
<keyword evidence="5" id="KW-0234">DNA repair</keyword>
<dbReference type="RefSeq" id="XP_026208012.1">
    <property type="nucleotide sequence ID" value="XM_026352227.1"/>
</dbReference>
<keyword evidence="3" id="KW-0227">DNA damage</keyword>
<evidence type="ECO:0000256" key="7">
    <source>
        <dbReference type="SAM" id="MobiDB-lite"/>
    </source>
</evidence>
<dbReference type="InParanoid" id="A0A3Q1JNC9"/>
<dbReference type="GO" id="GO:0008821">
    <property type="term" value="F:crossover junction DNA endonuclease activity"/>
    <property type="evidence" value="ECO:0007669"/>
    <property type="project" value="TreeGrafter"/>
</dbReference>
<dbReference type="GO" id="GO:0003677">
    <property type="term" value="F:DNA binding"/>
    <property type="evidence" value="ECO:0007669"/>
    <property type="project" value="InterPro"/>
</dbReference>
<gene>
    <name evidence="9" type="primary">EME1</name>
</gene>
<evidence type="ECO:0000256" key="2">
    <source>
        <dbReference type="ARBA" id="ARBA00005313"/>
    </source>
</evidence>
<organism evidence="9 10">
    <name type="scientific">Anabas testudineus</name>
    <name type="common">Climbing perch</name>
    <name type="synonym">Anthias testudineus</name>
    <dbReference type="NCBI Taxonomy" id="64144"/>
    <lineage>
        <taxon>Eukaryota</taxon>
        <taxon>Metazoa</taxon>
        <taxon>Chordata</taxon>
        <taxon>Craniata</taxon>
        <taxon>Vertebrata</taxon>
        <taxon>Euteleostomi</taxon>
        <taxon>Actinopterygii</taxon>
        <taxon>Neopterygii</taxon>
        <taxon>Teleostei</taxon>
        <taxon>Neoteleostei</taxon>
        <taxon>Acanthomorphata</taxon>
        <taxon>Anabantaria</taxon>
        <taxon>Anabantiformes</taxon>
        <taxon>Anabantoidei</taxon>
        <taxon>Anabantidae</taxon>
        <taxon>Anabas</taxon>
    </lineage>
</organism>
<accession>A0A3Q1JNC9</accession>
<dbReference type="GO" id="GO:0006302">
    <property type="term" value="P:double-strand break repair"/>
    <property type="evidence" value="ECO:0007669"/>
    <property type="project" value="TreeGrafter"/>
</dbReference>
<dbReference type="Proteomes" id="UP000265040">
    <property type="component" value="Chromosome 19"/>
</dbReference>
<dbReference type="Ensembl" id="ENSATET00000035221.3">
    <property type="protein sequence ID" value="ENSATEP00000034715.1"/>
    <property type="gene ID" value="ENSATEG00000023857.3"/>
</dbReference>
<feature type="region of interest" description="Disordered" evidence="7">
    <location>
        <begin position="1"/>
        <end position="61"/>
    </location>
</feature>
<name>A0A3Q1JNC9_ANATE</name>
<dbReference type="GO" id="GO:0048476">
    <property type="term" value="C:Holliday junction resolvase complex"/>
    <property type="evidence" value="ECO:0007669"/>
    <property type="project" value="InterPro"/>
</dbReference>